<dbReference type="STRING" id="1116229.S3DRW2"/>
<dbReference type="HOGENOM" id="CLU_101873_0_1_1"/>
<dbReference type="GeneID" id="19459406"/>
<evidence type="ECO:0000256" key="1">
    <source>
        <dbReference type="SAM" id="SignalP"/>
    </source>
</evidence>
<dbReference type="AlphaFoldDB" id="S3DRW2"/>
<sequence length="204" mass="21918">MFHVAKSLFRLLLTLTITIHVVAYVVPKEVQPSTEVVSSVDATEEEFPEVIPGPGMPRLASLNLTSADLYRGTIPSFGKFKGAAAMVRPHLTSRSWGERAQQAPKGCFNSNRNCPLDAAVALYNYLYNAGGLLFYTNSPRTLLVSTANCDIVGVPTEGVTGSSWYILSNPIVVAFGCGHDGGYAGSGWDYAHGNGNFIVEMGLR</sequence>
<dbReference type="KEGG" id="glz:GLAREA_00348"/>
<gene>
    <name evidence="2" type="ORF">GLAREA_00348</name>
</gene>
<dbReference type="OrthoDB" id="2112446at2759"/>
<dbReference type="EMBL" id="KE145367">
    <property type="protein sequence ID" value="EPE29188.1"/>
    <property type="molecule type" value="Genomic_DNA"/>
</dbReference>
<keyword evidence="3" id="KW-1185">Reference proteome</keyword>
<accession>S3DRW2</accession>
<reference evidence="2 3" key="1">
    <citation type="journal article" date="2013" name="BMC Genomics">
        <title>Genomics-driven discovery of the pneumocandin biosynthetic gene cluster in the fungus Glarea lozoyensis.</title>
        <authorList>
            <person name="Chen L."/>
            <person name="Yue Q."/>
            <person name="Zhang X."/>
            <person name="Xiang M."/>
            <person name="Wang C."/>
            <person name="Li S."/>
            <person name="Che Y."/>
            <person name="Ortiz-Lopez F.J."/>
            <person name="Bills G.F."/>
            <person name="Liu X."/>
            <person name="An Z."/>
        </authorList>
    </citation>
    <scope>NUCLEOTIDE SEQUENCE [LARGE SCALE GENOMIC DNA]</scope>
    <source>
        <strain evidence="3">ATCC 20868 / MF5171</strain>
    </source>
</reference>
<protein>
    <submittedName>
        <fullName evidence="2">Uncharacterized protein</fullName>
    </submittedName>
</protein>
<proteinExistence type="predicted"/>
<name>S3DRW2_GLAL2</name>
<evidence type="ECO:0000313" key="3">
    <source>
        <dbReference type="Proteomes" id="UP000016922"/>
    </source>
</evidence>
<feature type="chain" id="PRO_5004508559" evidence="1">
    <location>
        <begin position="24"/>
        <end position="204"/>
    </location>
</feature>
<dbReference type="RefSeq" id="XP_008083297.1">
    <property type="nucleotide sequence ID" value="XM_008085106.1"/>
</dbReference>
<keyword evidence="1" id="KW-0732">Signal</keyword>
<feature type="signal peptide" evidence="1">
    <location>
        <begin position="1"/>
        <end position="23"/>
    </location>
</feature>
<evidence type="ECO:0000313" key="2">
    <source>
        <dbReference type="EMBL" id="EPE29188.1"/>
    </source>
</evidence>
<dbReference type="Proteomes" id="UP000016922">
    <property type="component" value="Unassembled WGS sequence"/>
</dbReference>
<organism evidence="2 3">
    <name type="scientific">Glarea lozoyensis (strain ATCC 20868 / MF5171)</name>
    <dbReference type="NCBI Taxonomy" id="1116229"/>
    <lineage>
        <taxon>Eukaryota</taxon>
        <taxon>Fungi</taxon>
        <taxon>Dikarya</taxon>
        <taxon>Ascomycota</taxon>
        <taxon>Pezizomycotina</taxon>
        <taxon>Leotiomycetes</taxon>
        <taxon>Helotiales</taxon>
        <taxon>Helotiaceae</taxon>
        <taxon>Glarea</taxon>
    </lineage>
</organism>